<protein>
    <submittedName>
        <fullName evidence="2">Uncharacterized protein</fullName>
    </submittedName>
</protein>
<evidence type="ECO:0000313" key="3">
    <source>
        <dbReference type="Proteomes" id="UP001055439"/>
    </source>
</evidence>
<evidence type="ECO:0000256" key="1">
    <source>
        <dbReference type="SAM" id="Phobius"/>
    </source>
</evidence>
<keyword evidence="1" id="KW-0472">Membrane</keyword>
<dbReference type="Proteomes" id="UP001055439">
    <property type="component" value="Chromosome 7"/>
</dbReference>
<keyword evidence="1" id="KW-1133">Transmembrane helix</keyword>
<dbReference type="AlphaFoldDB" id="A0A9E7GZP1"/>
<keyword evidence="3" id="KW-1185">Reference proteome</keyword>
<name>A0A9E7GZP1_9LILI</name>
<organism evidence="2 3">
    <name type="scientific">Musa troglodytarum</name>
    <name type="common">fe'i banana</name>
    <dbReference type="NCBI Taxonomy" id="320322"/>
    <lineage>
        <taxon>Eukaryota</taxon>
        <taxon>Viridiplantae</taxon>
        <taxon>Streptophyta</taxon>
        <taxon>Embryophyta</taxon>
        <taxon>Tracheophyta</taxon>
        <taxon>Spermatophyta</taxon>
        <taxon>Magnoliopsida</taxon>
        <taxon>Liliopsida</taxon>
        <taxon>Zingiberales</taxon>
        <taxon>Musaceae</taxon>
        <taxon>Musa</taxon>
    </lineage>
</organism>
<gene>
    <name evidence="2" type="ORF">MUK42_05879</name>
</gene>
<feature type="transmembrane region" description="Helical" evidence="1">
    <location>
        <begin position="12"/>
        <end position="37"/>
    </location>
</feature>
<dbReference type="EMBL" id="CP097509">
    <property type="protein sequence ID" value="URE20448.1"/>
    <property type="molecule type" value="Genomic_DNA"/>
</dbReference>
<evidence type="ECO:0000313" key="2">
    <source>
        <dbReference type="EMBL" id="URE20448.1"/>
    </source>
</evidence>
<keyword evidence="1" id="KW-0812">Transmembrane</keyword>
<sequence length="67" mass="7740">MVTVLDLRMLKCIMRIVVSSLVLGDRLSIVTFLIVGVKRLLPLRWMSRQGQHVACKIMEKFVLKEIN</sequence>
<accession>A0A9E7GZP1</accession>
<reference evidence="2" key="1">
    <citation type="submission" date="2022-05" db="EMBL/GenBank/DDBJ databases">
        <title>The Musa troglodytarum L. genome provides insights into the mechanism of non-climacteric behaviour and enrichment of carotenoids.</title>
        <authorList>
            <person name="Wang J."/>
        </authorList>
    </citation>
    <scope>NUCLEOTIDE SEQUENCE</scope>
    <source>
        <tissue evidence="2">Leaf</tissue>
    </source>
</reference>
<proteinExistence type="predicted"/>